<dbReference type="OrthoDB" id="9791874at2"/>
<keyword evidence="10" id="KW-1185">Reference proteome</keyword>
<feature type="transmembrane region" description="Helical" evidence="7">
    <location>
        <begin position="6"/>
        <end position="23"/>
    </location>
</feature>
<feature type="transmembrane region" description="Helical" evidence="7">
    <location>
        <begin position="30"/>
        <end position="47"/>
    </location>
</feature>
<name>A0A2K8KMX1_9GAMM</name>
<organism evidence="9 10">
    <name type="scientific">Reinekea forsetii</name>
    <dbReference type="NCBI Taxonomy" id="1336806"/>
    <lineage>
        <taxon>Bacteria</taxon>
        <taxon>Pseudomonadati</taxon>
        <taxon>Pseudomonadota</taxon>
        <taxon>Gammaproteobacteria</taxon>
        <taxon>Oceanospirillales</taxon>
        <taxon>Saccharospirillaceae</taxon>
        <taxon>Reinekea</taxon>
    </lineage>
</organism>
<feature type="transmembrane region" description="Helical" evidence="7">
    <location>
        <begin position="149"/>
        <end position="167"/>
    </location>
</feature>
<reference evidence="9 10" key="1">
    <citation type="journal article" date="2017" name="Environ. Microbiol.">
        <title>Genomic and physiological analyses of 'Reinekea forsetii' reveal a versatile opportunistic lifestyle during spring algae blooms.</title>
        <authorList>
            <person name="Avci B."/>
            <person name="Hahnke R.L."/>
            <person name="Chafee M."/>
            <person name="Fischer T."/>
            <person name="Gruber-Vodicka H."/>
            <person name="Tegetmeyer H.E."/>
            <person name="Harder J."/>
            <person name="Fuchs B.M."/>
            <person name="Amann R.I."/>
            <person name="Teeling H."/>
        </authorList>
    </citation>
    <scope>NUCLEOTIDE SEQUENCE [LARGE SCALE GENOMIC DNA]</scope>
    <source>
        <strain evidence="9 10">Hel1_31_D35</strain>
    </source>
</reference>
<protein>
    <submittedName>
        <fullName evidence="9">Putative inner membrane protein</fullName>
    </submittedName>
</protein>
<dbReference type="EMBL" id="CP011797">
    <property type="protein sequence ID" value="ATX76178.1"/>
    <property type="molecule type" value="Genomic_DNA"/>
</dbReference>
<dbReference type="PANTHER" id="PTHR30506">
    <property type="entry name" value="INNER MEMBRANE PROTEIN"/>
    <property type="match status" value="1"/>
</dbReference>
<evidence type="ECO:0000313" key="10">
    <source>
        <dbReference type="Proteomes" id="UP000229757"/>
    </source>
</evidence>
<evidence type="ECO:0000256" key="1">
    <source>
        <dbReference type="ARBA" id="ARBA00004651"/>
    </source>
</evidence>
<feature type="transmembrane region" description="Helical" evidence="7">
    <location>
        <begin position="173"/>
        <end position="194"/>
    </location>
</feature>
<keyword evidence="5 7" id="KW-1133">Transmembrane helix</keyword>
<dbReference type="Proteomes" id="UP000229757">
    <property type="component" value="Chromosome"/>
</dbReference>
<gene>
    <name evidence="9" type="ORF">REIFOR_01021</name>
</gene>
<evidence type="ECO:0000256" key="3">
    <source>
        <dbReference type="ARBA" id="ARBA00022475"/>
    </source>
</evidence>
<comment type="similarity">
    <text evidence="2">Belongs to the UPF0126 family.</text>
</comment>
<evidence type="ECO:0000256" key="5">
    <source>
        <dbReference type="ARBA" id="ARBA00022989"/>
    </source>
</evidence>
<feature type="transmembrane region" description="Helical" evidence="7">
    <location>
        <begin position="59"/>
        <end position="83"/>
    </location>
</feature>
<feature type="transmembrane region" description="Helical" evidence="7">
    <location>
        <begin position="116"/>
        <end position="137"/>
    </location>
</feature>
<keyword evidence="3" id="KW-1003">Cell membrane</keyword>
<dbReference type="PANTHER" id="PTHR30506:SF3">
    <property type="entry name" value="UPF0126 INNER MEMBRANE PROTEIN YADS-RELATED"/>
    <property type="match status" value="1"/>
</dbReference>
<feature type="domain" description="Glycine transporter" evidence="8">
    <location>
        <begin position="92"/>
        <end position="163"/>
    </location>
</feature>
<keyword evidence="4 7" id="KW-0812">Transmembrane</keyword>
<dbReference type="AlphaFoldDB" id="A0A2K8KMX1"/>
<proteinExistence type="inferred from homology"/>
<dbReference type="GO" id="GO:0005886">
    <property type="term" value="C:plasma membrane"/>
    <property type="evidence" value="ECO:0007669"/>
    <property type="project" value="UniProtKB-SubCell"/>
</dbReference>
<comment type="subcellular location">
    <subcellularLocation>
        <location evidence="1">Cell membrane</location>
        <topology evidence="1">Multi-pass membrane protein</topology>
    </subcellularLocation>
</comment>
<keyword evidence="6 7" id="KW-0472">Membrane</keyword>
<dbReference type="RefSeq" id="WP_100256537.1">
    <property type="nucleotide sequence ID" value="NZ_CP011797.1"/>
</dbReference>
<evidence type="ECO:0000256" key="6">
    <source>
        <dbReference type="ARBA" id="ARBA00023136"/>
    </source>
</evidence>
<evidence type="ECO:0000256" key="7">
    <source>
        <dbReference type="SAM" id="Phobius"/>
    </source>
</evidence>
<evidence type="ECO:0000313" key="9">
    <source>
        <dbReference type="EMBL" id="ATX76178.1"/>
    </source>
</evidence>
<dbReference type="InterPro" id="IPR005115">
    <property type="entry name" value="Gly_transporter"/>
</dbReference>
<evidence type="ECO:0000256" key="2">
    <source>
        <dbReference type="ARBA" id="ARBA00008193"/>
    </source>
</evidence>
<evidence type="ECO:0000256" key="4">
    <source>
        <dbReference type="ARBA" id="ARBA00022692"/>
    </source>
</evidence>
<sequence>MELLYGIELFGIVVFAMAGAIEASRCRFDLFGVLVLAFVSALGGGTLRDLLLDVSPLAWIGDLTLAYVALVAGVATFVLIKFVRVPFRALLYADAIGLAAFTVSGTQAAIELAMPGLIAVMMGMASGIVGGIVRDILANEIPLIFRRDVYATAALVGAVWVYCSQLFNFHVELSILIGFGLICVIRFAAIRWHLSLPAFMNTTSYRKENHQGDL</sequence>
<evidence type="ECO:0000259" key="8">
    <source>
        <dbReference type="Pfam" id="PF03458"/>
    </source>
</evidence>
<dbReference type="KEGG" id="rfo:REIFOR_01021"/>
<accession>A0A2K8KMX1</accession>
<feature type="domain" description="Glycine transporter" evidence="8">
    <location>
        <begin position="7"/>
        <end position="79"/>
    </location>
</feature>
<dbReference type="Pfam" id="PF03458">
    <property type="entry name" value="Gly_transporter"/>
    <property type="match status" value="2"/>
</dbReference>